<dbReference type="InterPro" id="IPR009000">
    <property type="entry name" value="Transl_B-barrel_sf"/>
</dbReference>
<evidence type="ECO:0000256" key="4">
    <source>
        <dbReference type="ARBA" id="ARBA00022555"/>
    </source>
</evidence>
<organism evidence="12 13">
    <name type="scientific">Blattamonas nauphoetae</name>
    <dbReference type="NCBI Taxonomy" id="2049346"/>
    <lineage>
        <taxon>Eukaryota</taxon>
        <taxon>Metamonada</taxon>
        <taxon>Preaxostyla</taxon>
        <taxon>Oxymonadida</taxon>
        <taxon>Blattamonas</taxon>
    </lineage>
</organism>
<dbReference type="PANTHER" id="PTHR11777:SF9">
    <property type="entry name" value="ALANINE--TRNA LIGASE, CYTOPLASMIC"/>
    <property type="match status" value="1"/>
</dbReference>
<dbReference type="Gene3D" id="3.30.930.10">
    <property type="entry name" value="Bira Bifunctional Protein, Domain 2"/>
    <property type="match status" value="1"/>
</dbReference>
<dbReference type="Gene3D" id="3.30.980.10">
    <property type="entry name" value="Threonyl-trna Synthetase, Chain A, domain 2"/>
    <property type="match status" value="1"/>
</dbReference>
<dbReference type="PANTHER" id="PTHR11777">
    <property type="entry name" value="ALANYL-TRNA SYNTHETASE"/>
    <property type="match status" value="1"/>
</dbReference>
<sequence>MGRLKAAGWVRKHCKCGHNFWTKDTERTTCGDSNCEGSYKFIREPGQELQPGEHKLTYQEAWNGFKQSFTQTVPPHTAIDRYPVVARWRDDVDYVAAGIYCFQPYCVTGELKPPANPLICPQFCLRFNDLDSIGLSGRHYSGFVMIGIQSFYPAGDTTYPKEQLIENNLNWLTKTLKIEETEITFIEDVWAGGGNMGPCVEYFVKGMEVGNMVFNDYKADLVKGTWSELPLRIVDVGIGLERIPFLVNGSPTSYEDVFPEALECLRSRIGLQQTEQDRAIYSKFGKYSCLLNIDECDDIQQTWKDIASHADTDVENLRRIVEEQRDLFLVADHTRTILVAIEDGSLPSSTGGGANLRNLIRRIFSTLKNRNWWSKVGLEGLNELFQKHREALTKLYGHFTTNRSLPTIIELEYQRWNTTDQAAEKIIKDFQKARQKEAQKKSKGGEQVNTDLTVYDWITLSTTHGVMPDQIEAVTKHPIPDNYYTELTEMKEKTTKPLLEGQNLFAVQCKDIPQTVELTYSQRLEDHPEVEVDMDLNALEFEAKVQIVLKTPGKDSIHDLVVLDQTFFYPTSGGQDHDNGKLTLFFPKPEGSLSEGSFAEILADRTAAVFDVVDVGKAGHCVTHQIVPALTEQQVQFLEKHNQMTCEPQFRVLAFGQIDKERRYQLACHHTATHLIHCAAHTVLGPHVWQASAKKTVVQAHLDITHFAALKEEEVEQIEDYANKLVTEELVIRKTHMKKEDAERQHGFSLYQGGVVPGLDVRVVSMLKPAPKTRHQNDHLAAFHSACPTVRDAAEDDEVVGDVEACCGSHLNNSAQVGSIRILRSNRVSDGVVRIEFVAGPRVNEIYKDEKRRNRAISNIWRVQPTEFEASAQRFFNCFKQLDTQTPKYQTALIRLAFSQPAGARSPPLRLFINQEFTNPTWLISLLPEEAKKTIVAANCEGGDVFGKKSEKWGVVFVGPSYLFGILGFTPVEKKEGKADEKDLCAEEMKAAVEAANAQGPAEGKATPLMVEAGKFKDAIPADHKKMKQMPVWTSTLKCLSLKTTKAVVSYFVDHGFVIVDQ</sequence>
<dbReference type="SUPFAM" id="SSF50447">
    <property type="entry name" value="Translation proteins"/>
    <property type="match status" value="1"/>
</dbReference>
<keyword evidence="4" id="KW-0820">tRNA-binding</keyword>
<gene>
    <name evidence="12" type="ORF">BLNAU_15439</name>
</gene>
<dbReference type="EMBL" id="JARBJD010000153">
    <property type="protein sequence ID" value="KAK2949579.1"/>
    <property type="molecule type" value="Genomic_DNA"/>
</dbReference>
<dbReference type="GO" id="GO:0004813">
    <property type="term" value="F:alanine-tRNA ligase activity"/>
    <property type="evidence" value="ECO:0007669"/>
    <property type="project" value="UniProtKB-EC"/>
</dbReference>
<keyword evidence="7" id="KW-0067">ATP-binding</keyword>
<dbReference type="InterPro" id="IPR018164">
    <property type="entry name" value="Ala-tRNA-synth_IIc_N"/>
</dbReference>
<dbReference type="Pfam" id="PF07973">
    <property type="entry name" value="tRNA_SAD"/>
    <property type="match status" value="1"/>
</dbReference>
<protein>
    <recommendedName>
        <fullName evidence="3">Alanine--tRNA ligase</fullName>
        <ecNumber evidence="2">6.1.1.7</ecNumber>
    </recommendedName>
</protein>
<evidence type="ECO:0000313" key="12">
    <source>
        <dbReference type="EMBL" id="KAK2949579.1"/>
    </source>
</evidence>
<evidence type="ECO:0000259" key="11">
    <source>
        <dbReference type="PROSITE" id="PS50860"/>
    </source>
</evidence>
<evidence type="ECO:0000313" key="13">
    <source>
        <dbReference type="Proteomes" id="UP001281761"/>
    </source>
</evidence>
<dbReference type="PROSITE" id="PS50860">
    <property type="entry name" value="AA_TRNA_LIGASE_II_ALA"/>
    <property type="match status" value="1"/>
</dbReference>
<dbReference type="Proteomes" id="UP001281761">
    <property type="component" value="Unassembled WGS sequence"/>
</dbReference>
<keyword evidence="6" id="KW-0547">Nucleotide-binding</keyword>
<evidence type="ECO:0000256" key="2">
    <source>
        <dbReference type="ARBA" id="ARBA00013168"/>
    </source>
</evidence>
<evidence type="ECO:0000256" key="3">
    <source>
        <dbReference type="ARBA" id="ARBA00017959"/>
    </source>
</evidence>
<dbReference type="SMART" id="SM00863">
    <property type="entry name" value="tRNA_SAD"/>
    <property type="match status" value="1"/>
</dbReference>
<comment type="caution">
    <text evidence="12">The sequence shown here is derived from an EMBL/GenBank/DDBJ whole genome shotgun (WGS) entry which is preliminary data.</text>
</comment>
<dbReference type="SUPFAM" id="SSF55186">
    <property type="entry name" value="ThrRS/AlaRS common domain"/>
    <property type="match status" value="1"/>
</dbReference>
<reference evidence="12 13" key="1">
    <citation type="journal article" date="2022" name="bioRxiv">
        <title>Genomics of Preaxostyla Flagellates Illuminates Evolutionary Transitions and the Path Towards Mitochondrial Loss.</title>
        <authorList>
            <person name="Novak L.V.F."/>
            <person name="Treitli S.C."/>
            <person name="Pyrih J."/>
            <person name="Halakuc P."/>
            <person name="Pipaliya S.V."/>
            <person name="Vacek V."/>
            <person name="Brzon O."/>
            <person name="Soukal P."/>
            <person name="Eme L."/>
            <person name="Dacks J.B."/>
            <person name="Karnkowska A."/>
            <person name="Elias M."/>
            <person name="Hampl V."/>
        </authorList>
    </citation>
    <scope>NUCLEOTIDE SEQUENCE [LARGE SCALE GENOMIC DNA]</scope>
    <source>
        <strain evidence="12">NAU3</strain>
        <tissue evidence="12">Gut</tissue>
    </source>
</reference>
<dbReference type="SUPFAM" id="SSF101353">
    <property type="entry name" value="Putative anticodon-binding domain of alanyl-tRNA synthetase (AlaRS)"/>
    <property type="match status" value="1"/>
</dbReference>
<evidence type="ECO:0000256" key="7">
    <source>
        <dbReference type="ARBA" id="ARBA00022840"/>
    </source>
</evidence>
<dbReference type="PRINTS" id="PR00980">
    <property type="entry name" value="TRNASYNTHALA"/>
</dbReference>
<evidence type="ECO:0000256" key="10">
    <source>
        <dbReference type="ARBA" id="ARBA00023146"/>
    </source>
</evidence>
<dbReference type="Gene3D" id="2.40.30.130">
    <property type="match status" value="1"/>
</dbReference>
<dbReference type="InterPro" id="IPR002318">
    <property type="entry name" value="Ala-tRNA-lgiase_IIc"/>
</dbReference>
<evidence type="ECO:0000256" key="5">
    <source>
        <dbReference type="ARBA" id="ARBA00022598"/>
    </source>
</evidence>
<comment type="similarity">
    <text evidence="1">Belongs to the class-II aminoacyl-tRNA synthetase family. Alax-L subfamily.</text>
</comment>
<dbReference type="InterPro" id="IPR045864">
    <property type="entry name" value="aa-tRNA-synth_II/BPL/LPL"/>
</dbReference>
<proteinExistence type="inferred from homology"/>
<dbReference type="SUPFAM" id="SSF55681">
    <property type="entry name" value="Class II aaRS and biotin synthetases"/>
    <property type="match status" value="1"/>
</dbReference>
<dbReference type="InterPro" id="IPR018163">
    <property type="entry name" value="Thr/Ala-tRNA-synth_IIc_edit"/>
</dbReference>
<dbReference type="InterPro" id="IPR012947">
    <property type="entry name" value="tRNA_SAD"/>
</dbReference>
<dbReference type="InterPro" id="IPR018165">
    <property type="entry name" value="Ala-tRNA-synth_IIc_core"/>
</dbReference>
<accession>A0ABQ9XD16</accession>
<evidence type="ECO:0000256" key="9">
    <source>
        <dbReference type="ARBA" id="ARBA00022917"/>
    </source>
</evidence>
<dbReference type="Pfam" id="PF01411">
    <property type="entry name" value="tRNA-synt_2c"/>
    <property type="match status" value="1"/>
</dbReference>
<dbReference type="InterPro" id="IPR018162">
    <property type="entry name" value="Ala-tRNA-ligase_IIc_anticod-bd"/>
</dbReference>
<name>A0ABQ9XD16_9EUKA</name>
<keyword evidence="13" id="KW-1185">Reference proteome</keyword>
<keyword evidence="5 12" id="KW-0436">Ligase</keyword>
<dbReference type="EC" id="6.1.1.7" evidence="2"/>
<evidence type="ECO:0000256" key="6">
    <source>
        <dbReference type="ARBA" id="ARBA00022741"/>
    </source>
</evidence>
<dbReference type="InterPro" id="IPR050058">
    <property type="entry name" value="Ala-tRNA_ligase"/>
</dbReference>
<keyword evidence="8" id="KW-0694">RNA-binding</keyword>
<keyword evidence="10" id="KW-0030">Aminoacyl-tRNA synthetase</keyword>
<evidence type="ECO:0000256" key="8">
    <source>
        <dbReference type="ARBA" id="ARBA00022884"/>
    </source>
</evidence>
<feature type="domain" description="Alanyl-transfer RNA synthetases family profile" evidence="11">
    <location>
        <begin position="56"/>
        <end position="849"/>
    </location>
</feature>
<keyword evidence="9" id="KW-0648">Protein biosynthesis</keyword>
<evidence type="ECO:0000256" key="1">
    <source>
        <dbReference type="ARBA" id="ARBA00008429"/>
    </source>
</evidence>